<evidence type="ECO:0000313" key="3">
    <source>
        <dbReference type="Proteomes" id="UP000231070"/>
    </source>
</evidence>
<feature type="transmembrane region" description="Helical" evidence="1">
    <location>
        <begin position="31"/>
        <end position="48"/>
    </location>
</feature>
<keyword evidence="3" id="KW-1185">Reference proteome</keyword>
<accession>A0A2G9WPH1</accession>
<feature type="transmembrane region" description="Helical" evidence="1">
    <location>
        <begin position="60"/>
        <end position="79"/>
    </location>
</feature>
<dbReference type="RefSeq" id="WP_100083151.1">
    <property type="nucleotide sequence ID" value="NZ_NQVN01000029.1"/>
</dbReference>
<keyword evidence="1" id="KW-0812">Transmembrane</keyword>
<reference evidence="2 3" key="1">
    <citation type="submission" date="2017-08" db="EMBL/GenBank/DDBJ databases">
        <title>Pleomorphomonas carboxidotrophicus sp. nov., a new mesophilic hydrogenogenic carboxidotroph.</title>
        <authorList>
            <person name="Esquivel-Elizondo S."/>
            <person name="Krajmalnik-Brown R."/>
            <person name="Maldonado J."/>
        </authorList>
    </citation>
    <scope>NUCLEOTIDE SEQUENCE [LARGE SCALE GENOMIC DNA]</scope>
    <source>
        <strain evidence="2 3">SVCO-16</strain>
    </source>
</reference>
<organism evidence="2 3">
    <name type="scientific">Pleomorphomonas carboxyditropha</name>
    <dbReference type="NCBI Taxonomy" id="2023338"/>
    <lineage>
        <taxon>Bacteria</taxon>
        <taxon>Pseudomonadati</taxon>
        <taxon>Pseudomonadota</taxon>
        <taxon>Alphaproteobacteria</taxon>
        <taxon>Hyphomicrobiales</taxon>
        <taxon>Pleomorphomonadaceae</taxon>
        <taxon>Pleomorphomonas</taxon>
    </lineage>
</organism>
<dbReference type="EMBL" id="NQVN01000029">
    <property type="protein sequence ID" value="PIO96621.1"/>
    <property type="molecule type" value="Genomic_DNA"/>
</dbReference>
<comment type="caution">
    <text evidence="2">The sequence shown here is derived from an EMBL/GenBank/DDBJ whole genome shotgun (WGS) entry which is preliminary data.</text>
</comment>
<sequence>MTLFFVMLVVKLADIAAIASFIMGLFKVRNAVGYPVAIALAILGHVILRSTQVLGVTWNAVEFISIAAGLVATCLAFFIGKALRRDIRN</sequence>
<keyword evidence="1" id="KW-1133">Transmembrane helix</keyword>
<evidence type="ECO:0000256" key="1">
    <source>
        <dbReference type="SAM" id="Phobius"/>
    </source>
</evidence>
<name>A0A2G9WPH1_9HYPH</name>
<protein>
    <submittedName>
        <fullName evidence="2">Uncharacterized protein</fullName>
    </submittedName>
</protein>
<proteinExistence type="predicted"/>
<evidence type="ECO:0000313" key="2">
    <source>
        <dbReference type="EMBL" id="PIO96621.1"/>
    </source>
</evidence>
<dbReference type="Proteomes" id="UP000231070">
    <property type="component" value="Unassembled WGS sequence"/>
</dbReference>
<dbReference type="AlphaFoldDB" id="A0A2G9WPH1"/>
<feature type="transmembrane region" description="Helical" evidence="1">
    <location>
        <begin position="6"/>
        <end position="26"/>
    </location>
</feature>
<gene>
    <name evidence="2" type="ORF">CJ014_24550</name>
</gene>
<keyword evidence="1" id="KW-0472">Membrane</keyword>